<keyword evidence="11" id="KW-1185">Reference proteome</keyword>
<dbReference type="AlphaFoldDB" id="A0A0M2UUB0"/>
<comment type="similarity">
    <text evidence="3 8">Belongs to the peptidase M17 family.</text>
</comment>
<feature type="binding site" evidence="8">
    <location>
        <position position="352"/>
    </location>
    <ligand>
        <name>Mn(2+)</name>
        <dbReference type="ChEBI" id="CHEBI:29035"/>
        <label>2</label>
    </ligand>
</feature>
<dbReference type="GO" id="GO:0005737">
    <property type="term" value="C:cytoplasm"/>
    <property type="evidence" value="ECO:0007669"/>
    <property type="project" value="UniProtKB-SubCell"/>
</dbReference>
<evidence type="ECO:0000256" key="6">
    <source>
        <dbReference type="ARBA" id="ARBA00022801"/>
    </source>
</evidence>
<comment type="catalytic activity">
    <reaction evidence="1 8">
        <text>Release of an N-terminal amino acid, Xaa-|-Yaa-, in which Xaa is preferably Leu, but may be other amino acids including Pro although not Arg or Lys, and Yaa may be Pro. Amino acid amides and methyl esters are also readily hydrolyzed, but rates on arylamides are exceedingly low.</text>
        <dbReference type="EC" id="3.4.11.1"/>
    </reaction>
</comment>
<dbReference type="GO" id="GO:0030145">
    <property type="term" value="F:manganese ion binding"/>
    <property type="evidence" value="ECO:0007669"/>
    <property type="project" value="UniProtKB-UniRule"/>
</dbReference>
<protein>
    <recommendedName>
        <fullName evidence="8">Probable cytosol aminopeptidase</fullName>
        <ecNumber evidence="8">3.4.11.1</ecNumber>
    </recommendedName>
    <alternativeName>
        <fullName evidence="8">Leucine aminopeptidase</fullName>
        <shortName evidence="8">LAP</shortName>
        <ecNumber evidence="8">3.4.11.10</ecNumber>
    </alternativeName>
    <alternativeName>
        <fullName evidence="8">Leucyl aminopeptidase</fullName>
    </alternativeName>
</protein>
<evidence type="ECO:0000256" key="3">
    <source>
        <dbReference type="ARBA" id="ARBA00009528"/>
    </source>
</evidence>
<feature type="binding site" evidence="8">
    <location>
        <position position="352"/>
    </location>
    <ligand>
        <name>Mn(2+)</name>
        <dbReference type="ChEBI" id="CHEBI:29035"/>
        <label>1</label>
    </ligand>
</feature>
<dbReference type="PANTHER" id="PTHR11963:SF23">
    <property type="entry name" value="CYTOSOL AMINOPEPTIDASE"/>
    <property type="match status" value="1"/>
</dbReference>
<evidence type="ECO:0000313" key="11">
    <source>
        <dbReference type="Proteomes" id="UP000034954"/>
    </source>
</evidence>
<dbReference type="InterPro" id="IPR043472">
    <property type="entry name" value="Macro_dom-like"/>
</dbReference>
<dbReference type="PROSITE" id="PS00631">
    <property type="entry name" value="CYTOSOL_AP"/>
    <property type="match status" value="1"/>
</dbReference>
<evidence type="ECO:0000256" key="4">
    <source>
        <dbReference type="ARBA" id="ARBA00022438"/>
    </source>
</evidence>
<comment type="catalytic activity">
    <reaction evidence="2 8">
        <text>Release of an N-terminal amino acid, preferentially leucine, but not glutamic or aspartic acids.</text>
        <dbReference type="EC" id="3.4.11.10"/>
    </reaction>
</comment>
<dbReference type="EC" id="3.4.11.10" evidence="8"/>
<keyword evidence="8" id="KW-0963">Cytoplasm</keyword>
<dbReference type="EMBL" id="LAQJ01000173">
    <property type="protein sequence ID" value="KKO19628.1"/>
    <property type="molecule type" value="Genomic_DNA"/>
</dbReference>
<proteinExistence type="inferred from homology"/>
<keyword evidence="8" id="KW-0479">Metal-binding</keyword>
<dbReference type="InterPro" id="IPR008283">
    <property type="entry name" value="Peptidase_M17_N"/>
</dbReference>
<reference evidence="10 11" key="1">
    <citation type="journal article" date="2013" name="BMC Microbiol.">
        <title>Identification of the type II cytochrome c maturation pathway in anammox bacteria by comparative genomics.</title>
        <authorList>
            <person name="Ferousi C."/>
            <person name="Speth D.R."/>
            <person name="Reimann J."/>
            <person name="Op den Camp H.J."/>
            <person name="Allen J.W."/>
            <person name="Keltjens J.T."/>
            <person name="Jetten M.S."/>
        </authorList>
    </citation>
    <scope>NUCLEOTIDE SEQUENCE [LARGE SCALE GENOMIC DNA]</scope>
    <source>
        <strain evidence="10">RU1</strain>
    </source>
</reference>
<dbReference type="GO" id="GO:0006508">
    <property type="term" value="P:proteolysis"/>
    <property type="evidence" value="ECO:0007669"/>
    <property type="project" value="UniProtKB-KW"/>
</dbReference>
<dbReference type="InterPro" id="IPR023042">
    <property type="entry name" value="Peptidase_M17_leu_NH2_pept"/>
</dbReference>
<feature type="binding site" evidence="8">
    <location>
        <position position="291"/>
    </location>
    <ligand>
        <name>Mn(2+)</name>
        <dbReference type="ChEBI" id="CHEBI:29035"/>
        <label>2</label>
    </ligand>
</feature>
<comment type="subcellular location">
    <subcellularLocation>
        <location evidence="8">Cytoplasm</location>
    </subcellularLocation>
</comment>
<keyword evidence="7 8" id="KW-0464">Manganese</keyword>
<dbReference type="Pfam" id="PF00883">
    <property type="entry name" value="Peptidase_M17"/>
    <property type="match status" value="1"/>
</dbReference>
<comment type="function">
    <text evidence="8">Presumably involved in the processing and regular turnover of intracellular proteins. Catalyzes the removal of unsubstituted N-terminal amino acids from various peptides.</text>
</comment>
<evidence type="ECO:0000259" key="9">
    <source>
        <dbReference type="PROSITE" id="PS00631"/>
    </source>
</evidence>
<dbReference type="Pfam" id="PF02789">
    <property type="entry name" value="Peptidase_M17_N"/>
    <property type="match status" value="1"/>
</dbReference>
<feature type="binding site" evidence="8">
    <location>
        <position position="350"/>
    </location>
    <ligand>
        <name>Mn(2+)</name>
        <dbReference type="ChEBI" id="CHEBI:29035"/>
        <label>1</label>
    </ligand>
</feature>
<dbReference type="Proteomes" id="UP000034954">
    <property type="component" value="Unassembled WGS sequence"/>
</dbReference>
<organism evidence="10 11">
    <name type="scientific">Candidatus Brocadia fulgida</name>
    <dbReference type="NCBI Taxonomy" id="380242"/>
    <lineage>
        <taxon>Bacteria</taxon>
        <taxon>Pseudomonadati</taxon>
        <taxon>Planctomycetota</taxon>
        <taxon>Candidatus Brocadiia</taxon>
        <taxon>Candidatus Brocadiales</taxon>
        <taxon>Candidatus Brocadiaceae</taxon>
        <taxon>Candidatus Brocadia</taxon>
    </lineage>
</organism>
<dbReference type="Gene3D" id="3.40.630.10">
    <property type="entry name" value="Zn peptidases"/>
    <property type="match status" value="1"/>
</dbReference>
<accession>A0A0M2UUB0</accession>
<dbReference type="SUPFAM" id="SSF52949">
    <property type="entry name" value="Macro domain-like"/>
    <property type="match status" value="1"/>
</dbReference>
<sequence>MKISVKFGTIKTEDAEILVFYLYEGMKIMDKSLAYCDKALHNSISELIKKKEFIARLNKTIALPTYGKIPAKRILLVGLGKKKEATLDKIRQAAGTTVSIVRDMGISEGVVVVMSSIDISASLSEECQAYVEGARLALYKYHRYKYIPPEEQQELTTLTLFLSNGDAAKTVRNAVTCGQIIADAVSFTRDLINTPSQDKTPVILADYAVKIAKEYGMQCKVISLPELKKLGMGGLVGVSLGSVQSPKFIILDYNARAKNQDTLVFIGKGITFDSGGICLKQAKDMDQMKSDMSGAAAVMGAIMALSKMKAPQRIVGLMPCTENMPGGSAMKPGDIVKFYSGKTAEVVNTDAEGRLILADALAYAENYHPQAVIDLATLTGSCVVALGTVVTGMMGNNEELKKRVQIAGEKSWERVWELPLWEEYQEQIKSDIADIKNVGGPHGGAITAACFLSKFAEKYPWVHLDIAGTAWCEKNGAYTQKGASGVGVRLLVQLVRDWAKFPGKNSL</sequence>
<dbReference type="NCBIfam" id="NF002074">
    <property type="entry name" value="PRK00913.1-4"/>
    <property type="match status" value="1"/>
</dbReference>
<feature type="active site" evidence="8">
    <location>
        <position position="280"/>
    </location>
</feature>
<feature type="binding site" evidence="8">
    <location>
        <position position="273"/>
    </location>
    <ligand>
        <name>Mn(2+)</name>
        <dbReference type="ChEBI" id="CHEBI:29035"/>
        <label>1</label>
    </ligand>
</feature>
<dbReference type="CDD" id="cd00433">
    <property type="entry name" value="Peptidase_M17"/>
    <property type="match status" value="1"/>
</dbReference>
<evidence type="ECO:0000256" key="7">
    <source>
        <dbReference type="ARBA" id="ARBA00023211"/>
    </source>
</evidence>
<dbReference type="PATRIC" id="fig|380242.3.peg.2053"/>
<keyword evidence="6 8" id="KW-0378">Hydrolase</keyword>
<dbReference type="NCBIfam" id="NF002083">
    <property type="entry name" value="PRK00913.3-5"/>
    <property type="match status" value="1"/>
</dbReference>
<evidence type="ECO:0000313" key="10">
    <source>
        <dbReference type="EMBL" id="KKO19628.1"/>
    </source>
</evidence>
<gene>
    <name evidence="8" type="primary">pepA</name>
    <name evidence="10" type="ORF">BROFUL_01663</name>
</gene>
<comment type="cofactor">
    <cofactor evidence="8">
        <name>Mn(2+)</name>
        <dbReference type="ChEBI" id="CHEBI:29035"/>
    </cofactor>
    <text evidence="8">Binds 2 manganese ions per subunit.</text>
</comment>
<dbReference type="GO" id="GO:0070006">
    <property type="term" value="F:metalloaminopeptidase activity"/>
    <property type="evidence" value="ECO:0007669"/>
    <property type="project" value="InterPro"/>
</dbReference>
<evidence type="ECO:0000256" key="5">
    <source>
        <dbReference type="ARBA" id="ARBA00022670"/>
    </source>
</evidence>
<dbReference type="PANTHER" id="PTHR11963">
    <property type="entry name" value="LEUCINE AMINOPEPTIDASE-RELATED"/>
    <property type="match status" value="1"/>
</dbReference>
<keyword evidence="4 8" id="KW-0031">Aminopeptidase</keyword>
<feature type="domain" description="Cytosol aminopeptidase" evidence="9">
    <location>
        <begin position="348"/>
        <end position="355"/>
    </location>
</feature>
<evidence type="ECO:0000256" key="8">
    <source>
        <dbReference type="HAMAP-Rule" id="MF_00181"/>
    </source>
</evidence>
<dbReference type="SUPFAM" id="SSF53187">
    <property type="entry name" value="Zn-dependent exopeptidases"/>
    <property type="match status" value="1"/>
</dbReference>
<comment type="caution">
    <text evidence="10">The sequence shown here is derived from an EMBL/GenBank/DDBJ whole genome shotgun (WGS) entry which is preliminary data.</text>
</comment>
<dbReference type="EC" id="3.4.11.1" evidence="8"/>
<dbReference type="InterPro" id="IPR011356">
    <property type="entry name" value="Leucine_aapep/pepB"/>
</dbReference>
<feature type="active site" evidence="8">
    <location>
        <position position="354"/>
    </location>
</feature>
<dbReference type="PRINTS" id="PR00481">
    <property type="entry name" value="LAMNOPPTDASE"/>
</dbReference>
<evidence type="ECO:0000256" key="2">
    <source>
        <dbReference type="ARBA" id="ARBA00000967"/>
    </source>
</evidence>
<feature type="binding site" evidence="8">
    <location>
        <position position="273"/>
    </location>
    <ligand>
        <name>Mn(2+)</name>
        <dbReference type="ChEBI" id="CHEBI:29035"/>
        <label>2</label>
    </ligand>
</feature>
<name>A0A0M2UUB0_9BACT</name>
<evidence type="ECO:0000256" key="1">
    <source>
        <dbReference type="ARBA" id="ARBA00000135"/>
    </source>
</evidence>
<dbReference type="Gene3D" id="3.40.220.10">
    <property type="entry name" value="Leucine Aminopeptidase, subunit E, domain 1"/>
    <property type="match status" value="1"/>
</dbReference>
<dbReference type="InterPro" id="IPR000819">
    <property type="entry name" value="Peptidase_M17_C"/>
</dbReference>
<dbReference type="HAMAP" id="MF_00181">
    <property type="entry name" value="Cytosol_peptidase_M17"/>
    <property type="match status" value="1"/>
</dbReference>
<keyword evidence="5 8" id="KW-0645">Protease</keyword>
<dbReference type="NCBIfam" id="NF002073">
    <property type="entry name" value="PRK00913.1-2"/>
    <property type="match status" value="1"/>
</dbReference>
<feature type="binding site" evidence="8">
    <location>
        <position position="268"/>
    </location>
    <ligand>
        <name>Mn(2+)</name>
        <dbReference type="ChEBI" id="CHEBI:29035"/>
        <label>2</label>
    </ligand>
</feature>